<gene>
    <name evidence="8" type="primary">gltX</name>
    <name evidence="11" type="ORF">A2Y75_03460</name>
</gene>
<dbReference type="SUPFAM" id="SSF48163">
    <property type="entry name" value="An anticodon-binding domain of class I aminoacyl-tRNA synthetases"/>
    <property type="match status" value="1"/>
</dbReference>
<dbReference type="InterPro" id="IPR004527">
    <property type="entry name" value="Glu-tRNA-ligase_bac/mito"/>
</dbReference>
<accession>A0A1F2WH56</accession>
<feature type="short sequence motif" description="'KMSKS' region" evidence="8">
    <location>
        <begin position="248"/>
        <end position="252"/>
    </location>
</feature>
<dbReference type="GO" id="GO:0008270">
    <property type="term" value="F:zinc ion binding"/>
    <property type="evidence" value="ECO:0007669"/>
    <property type="project" value="UniProtKB-UniRule"/>
</dbReference>
<comment type="subcellular location">
    <subcellularLocation>
        <location evidence="8">Cytoplasm</location>
    </subcellularLocation>
</comment>
<evidence type="ECO:0000256" key="4">
    <source>
        <dbReference type="ARBA" id="ARBA00022741"/>
    </source>
</evidence>
<sequence length="481" mass="53992">MLRLRFAPSPTGYLHVGGARTALYNWLLARRHGGSFILRIEDTDLTRSTEEAIEAIIEDMRWLTLDWDEGPEAGGSHWPYRQTGRNALYHNAARRLLSEDRAYRCFCAPEELAERRLGAAEAGESPMYDRRCREIKLANAEQLEKEGKPFALRFRVPDGETVLHDVLRGTITFQNQEIEDFVLLRSDGTPTYNLAVVVDDADMEITDVVRGDDHLPNTPKQILLYLALDARPPAFAHLPMIVGEDGKPLSKRHGDVAVGRFRDMGFLPQAMLNFLALLGWSLDDSTTIIDIETLIANFALERVGSKPSVWDDEKLLWMNSQYLMALTDEELAQSILPFFIREGIIPADDKEGLKTLIKASPLIRERIKLLADAVPLLAFLFKDVGIKDDSLGLLKGDESSRILKGAGKRLLELGDFRSEEIEKTLRAMADEFGLSPRKAFQPLRVAIAGSKISPPLFESMELLGRDRTLQRIARAIDIGGE</sequence>
<dbReference type="InterPro" id="IPR000924">
    <property type="entry name" value="Glu/Gln-tRNA-synth"/>
</dbReference>
<comment type="similarity">
    <text evidence="1 8">Belongs to the class-I aminoacyl-tRNA synthetase family. Glutamate--tRNA ligase type 1 subfamily.</text>
</comment>
<feature type="binding site" evidence="8">
    <location>
        <position position="251"/>
    </location>
    <ligand>
        <name>ATP</name>
        <dbReference type="ChEBI" id="CHEBI:30616"/>
    </ligand>
</feature>
<evidence type="ECO:0000313" key="12">
    <source>
        <dbReference type="Proteomes" id="UP000177876"/>
    </source>
</evidence>
<dbReference type="AlphaFoldDB" id="A0A1F2WH56"/>
<evidence type="ECO:0000256" key="7">
    <source>
        <dbReference type="ARBA" id="ARBA00023146"/>
    </source>
</evidence>
<dbReference type="Gene3D" id="1.10.10.350">
    <property type="match status" value="1"/>
</dbReference>
<comment type="cofactor">
    <cofactor evidence="8">
        <name>Zn(2+)</name>
        <dbReference type="ChEBI" id="CHEBI:29105"/>
    </cofactor>
    <text evidence="8">Binds 1 zinc ion per subunit.</text>
</comment>
<dbReference type="InterPro" id="IPR033910">
    <property type="entry name" value="GluRS_core"/>
</dbReference>
<dbReference type="HAMAP" id="MF_00022">
    <property type="entry name" value="Glu_tRNA_synth_type1"/>
    <property type="match status" value="1"/>
</dbReference>
<dbReference type="PANTHER" id="PTHR43311:SF2">
    <property type="entry name" value="GLUTAMATE--TRNA LIGASE, MITOCHONDRIAL-RELATED"/>
    <property type="match status" value="1"/>
</dbReference>
<dbReference type="EC" id="6.1.1.17" evidence="8"/>
<dbReference type="GO" id="GO:0004818">
    <property type="term" value="F:glutamate-tRNA ligase activity"/>
    <property type="evidence" value="ECO:0007669"/>
    <property type="project" value="UniProtKB-UniRule"/>
</dbReference>
<comment type="catalytic activity">
    <reaction evidence="8">
        <text>tRNA(Glu) + L-glutamate + ATP = L-glutamyl-tRNA(Glu) + AMP + diphosphate</text>
        <dbReference type="Rhea" id="RHEA:23540"/>
        <dbReference type="Rhea" id="RHEA-COMP:9663"/>
        <dbReference type="Rhea" id="RHEA-COMP:9680"/>
        <dbReference type="ChEBI" id="CHEBI:29985"/>
        <dbReference type="ChEBI" id="CHEBI:30616"/>
        <dbReference type="ChEBI" id="CHEBI:33019"/>
        <dbReference type="ChEBI" id="CHEBI:78442"/>
        <dbReference type="ChEBI" id="CHEBI:78520"/>
        <dbReference type="ChEBI" id="CHEBI:456215"/>
        <dbReference type="EC" id="6.1.1.17"/>
    </reaction>
</comment>
<comment type="function">
    <text evidence="8">Catalyzes the attachment of glutamate to tRNA(Glu) in a two-step reaction: glutamate is first activated by ATP to form Glu-AMP and then transferred to the acceptor end of tRNA(Glu).</text>
</comment>
<dbReference type="InterPro" id="IPR045462">
    <property type="entry name" value="aa-tRNA-synth_I_cd-bd"/>
</dbReference>
<dbReference type="Gene3D" id="3.40.50.620">
    <property type="entry name" value="HUPs"/>
    <property type="match status" value="1"/>
</dbReference>
<keyword evidence="5 8" id="KW-0067">ATP-binding</keyword>
<evidence type="ECO:0000256" key="2">
    <source>
        <dbReference type="ARBA" id="ARBA00022490"/>
    </source>
</evidence>
<evidence type="ECO:0000259" key="9">
    <source>
        <dbReference type="Pfam" id="PF00749"/>
    </source>
</evidence>
<feature type="domain" description="Aminoacyl-tRNA synthetase class I anticodon-binding" evidence="10">
    <location>
        <begin position="330"/>
        <end position="476"/>
    </location>
</feature>
<feature type="binding site" evidence="8">
    <location>
        <position position="105"/>
    </location>
    <ligand>
        <name>Zn(2+)</name>
        <dbReference type="ChEBI" id="CHEBI:29105"/>
    </ligand>
</feature>
<keyword evidence="8" id="KW-0479">Metal-binding</keyword>
<dbReference type="InterPro" id="IPR014729">
    <property type="entry name" value="Rossmann-like_a/b/a_fold"/>
</dbReference>
<dbReference type="Pfam" id="PF00749">
    <property type="entry name" value="tRNA-synt_1c"/>
    <property type="match status" value="1"/>
</dbReference>
<evidence type="ECO:0000256" key="8">
    <source>
        <dbReference type="HAMAP-Rule" id="MF_00022"/>
    </source>
</evidence>
<proteinExistence type="inferred from homology"/>
<feature type="binding site" evidence="8">
    <location>
        <position position="132"/>
    </location>
    <ligand>
        <name>Zn(2+)</name>
        <dbReference type="ChEBI" id="CHEBI:29105"/>
    </ligand>
</feature>
<dbReference type="GO" id="GO:0005524">
    <property type="term" value="F:ATP binding"/>
    <property type="evidence" value="ECO:0007669"/>
    <property type="project" value="UniProtKB-UniRule"/>
</dbReference>
<keyword evidence="8" id="KW-0862">Zinc</keyword>
<comment type="caution">
    <text evidence="11">The sequence shown here is derived from an EMBL/GenBank/DDBJ whole genome shotgun (WGS) entry which is preliminary data.</text>
</comment>
<dbReference type="CDD" id="cd00808">
    <property type="entry name" value="GluRS_core"/>
    <property type="match status" value="1"/>
</dbReference>
<organism evidence="11 12">
    <name type="scientific">Candidatus Solincola sediminis</name>
    <dbReference type="NCBI Taxonomy" id="1797199"/>
    <lineage>
        <taxon>Bacteria</taxon>
        <taxon>Bacillati</taxon>
        <taxon>Actinomycetota</taxon>
        <taxon>Candidatus Geothermincolia</taxon>
        <taxon>Candidatus Geothermincolales</taxon>
        <taxon>Candidatus Geothermincolaceae</taxon>
        <taxon>Candidatus Solincola</taxon>
    </lineage>
</organism>
<dbReference type="PANTHER" id="PTHR43311">
    <property type="entry name" value="GLUTAMATE--TRNA LIGASE"/>
    <property type="match status" value="1"/>
</dbReference>
<dbReference type="EMBL" id="MELK01000048">
    <property type="protein sequence ID" value="OFW56189.1"/>
    <property type="molecule type" value="Genomic_DNA"/>
</dbReference>
<feature type="binding site" evidence="8">
    <location>
        <position position="107"/>
    </location>
    <ligand>
        <name>Zn(2+)</name>
        <dbReference type="ChEBI" id="CHEBI:29105"/>
    </ligand>
</feature>
<dbReference type="FunFam" id="3.40.50.620:FF:000045">
    <property type="entry name" value="Glutamate--tRNA ligase, mitochondrial"/>
    <property type="match status" value="1"/>
</dbReference>
<dbReference type="Proteomes" id="UP000177876">
    <property type="component" value="Unassembled WGS sequence"/>
</dbReference>
<keyword evidence="2 8" id="KW-0963">Cytoplasm</keyword>
<dbReference type="InterPro" id="IPR020752">
    <property type="entry name" value="Glu-tRNA-synth_I_codon-bd_sub1"/>
</dbReference>
<name>A0A1F2WH56_9ACTN</name>
<protein>
    <recommendedName>
        <fullName evidence="8">Glutamate--tRNA ligase</fullName>
        <ecNumber evidence="8">6.1.1.17</ecNumber>
    </recommendedName>
    <alternativeName>
        <fullName evidence="8">Glutamyl-tRNA synthetase</fullName>
        <shortName evidence="8">GluRS</shortName>
    </alternativeName>
</protein>
<dbReference type="PRINTS" id="PR00987">
    <property type="entry name" value="TRNASYNTHGLU"/>
</dbReference>
<dbReference type="STRING" id="1797197.A2Y75_03460"/>
<dbReference type="GO" id="GO:0006424">
    <property type="term" value="P:glutamyl-tRNA aminoacylation"/>
    <property type="evidence" value="ECO:0007669"/>
    <property type="project" value="UniProtKB-UniRule"/>
</dbReference>
<evidence type="ECO:0000259" key="10">
    <source>
        <dbReference type="Pfam" id="PF19269"/>
    </source>
</evidence>
<keyword evidence="6 8" id="KW-0648">Protein biosynthesis</keyword>
<dbReference type="SUPFAM" id="SSF52374">
    <property type="entry name" value="Nucleotidylyl transferase"/>
    <property type="match status" value="1"/>
</dbReference>
<dbReference type="InterPro" id="IPR020751">
    <property type="entry name" value="aa-tRNA-synth_I_codon-bd_sub2"/>
</dbReference>
<keyword evidence="4 8" id="KW-0547">Nucleotide-binding</keyword>
<evidence type="ECO:0000256" key="1">
    <source>
        <dbReference type="ARBA" id="ARBA00007894"/>
    </source>
</evidence>
<evidence type="ECO:0000313" key="11">
    <source>
        <dbReference type="EMBL" id="OFW56189.1"/>
    </source>
</evidence>
<feature type="binding site" evidence="8">
    <location>
        <position position="134"/>
    </location>
    <ligand>
        <name>Zn(2+)</name>
        <dbReference type="ChEBI" id="CHEBI:29105"/>
    </ligand>
</feature>
<evidence type="ECO:0000256" key="5">
    <source>
        <dbReference type="ARBA" id="ARBA00022840"/>
    </source>
</evidence>
<feature type="domain" description="Glutamyl/glutaminyl-tRNA synthetase class Ib catalytic" evidence="9">
    <location>
        <begin position="2"/>
        <end position="317"/>
    </location>
</feature>
<dbReference type="InterPro" id="IPR001412">
    <property type="entry name" value="aa-tRNA-synth_I_CS"/>
</dbReference>
<dbReference type="GO" id="GO:0000049">
    <property type="term" value="F:tRNA binding"/>
    <property type="evidence" value="ECO:0007669"/>
    <property type="project" value="InterPro"/>
</dbReference>
<dbReference type="Gene3D" id="1.10.8.70">
    <property type="entry name" value="Glutamate-tRNA synthetase, class I, anticodon-binding domain 1"/>
    <property type="match status" value="1"/>
</dbReference>
<evidence type="ECO:0000256" key="6">
    <source>
        <dbReference type="ARBA" id="ARBA00022917"/>
    </source>
</evidence>
<feature type="short sequence motif" description="'HIGH' region" evidence="8">
    <location>
        <begin position="8"/>
        <end position="18"/>
    </location>
</feature>
<dbReference type="InterPro" id="IPR020058">
    <property type="entry name" value="Glu/Gln-tRNA-synth_Ib_cat-dom"/>
</dbReference>
<dbReference type="PROSITE" id="PS00178">
    <property type="entry name" value="AA_TRNA_LIGASE_I"/>
    <property type="match status" value="1"/>
</dbReference>
<evidence type="ECO:0000256" key="3">
    <source>
        <dbReference type="ARBA" id="ARBA00022598"/>
    </source>
</evidence>
<dbReference type="NCBIfam" id="TIGR00464">
    <property type="entry name" value="gltX_bact"/>
    <property type="match status" value="1"/>
</dbReference>
<comment type="subunit">
    <text evidence="8">Monomer.</text>
</comment>
<reference evidence="11 12" key="1">
    <citation type="journal article" date="2016" name="Nat. Commun.">
        <title>Thousands of microbial genomes shed light on interconnected biogeochemical processes in an aquifer system.</title>
        <authorList>
            <person name="Anantharaman K."/>
            <person name="Brown C.T."/>
            <person name="Hug L.A."/>
            <person name="Sharon I."/>
            <person name="Castelle C.J."/>
            <person name="Probst A.J."/>
            <person name="Thomas B.C."/>
            <person name="Singh A."/>
            <person name="Wilkins M.J."/>
            <person name="Karaoz U."/>
            <person name="Brodie E.L."/>
            <person name="Williams K.H."/>
            <person name="Hubbard S.S."/>
            <person name="Banfield J.F."/>
        </authorList>
    </citation>
    <scope>NUCLEOTIDE SEQUENCE [LARGE SCALE GENOMIC DNA]</scope>
</reference>
<keyword evidence="7 8" id="KW-0030">Aminoacyl-tRNA synthetase</keyword>
<dbReference type="GO" id="GO:0005829">
    <property type="term" value="C:cytosol"/>
    <property type="evidence" value="ECO:0007669"/>
    <property type="project" value="TreeGrafter"/>
</dbReference>
<dbReference type="InterPro" id="IPR008925">
    <property type="entry name" value="aa_tRNA-synth_I_cd-bd_sf"/>
</dbReference>
<dbReference type="InterPro" id="IPR049940">
    <property type="entry name" value="GluQ/Sye"/>
</dbReference>
<keyword evidence="3 8" id="KW-0436">Ligase</keyword>
<dbReference type="Pfam" id="PF19269">
    <property type="entry name" value="Anticodon_2"/>
    <property type="match status" value="1"/>
</dbReference>